<comment type="similarity">
    <text evidence="1">Belongs to the sigma-70 factor family. ECF subfamily.</text>
</comment>
<evidence type="ECO:0000313" key="8">
    <source>
        <dbReference type="Proteomes" id="UP000831787"/>
    </source>
</evidence>
<dbReference type="InterPro" id="IPR007627">
    <property type="entry name" value="RNA_pol_sigma70_r2"/>
</dbReference>
<dbReference type="Pfam" id="PF08281">
    <property type="entry name" value="Sigma70_r4_2"/>
    <property type="match status" value="1"/>
</dbReference>
<evidence type="ECO:0000256" key="3">
    <source>
        <dbReference type="ARBA" id="ARBA00023082"/>
    </source>
</evidence>
<dbReference type="Pfam" id="PF04542">
    <property type="entry name" value="Sigma70_r2"/>
    <property type="match status" value="1"/>
</dbReference>
<feature type="domain" description="RNA polymerase sigma-70 region 2" evidence="5">
    <location>
        <begin position="8"/>
        <end position="75"/>
    </location>
</feature>
<dbReference type="PANTHER" id="PTHR43133:SF60">
    <property type="entry name" value="RNA POLYMERASE SIGMA FACTOR SIGV"/>
    <property type="match status" value="1"/>
</dbReference>
<dbReference type="PANTHER" id="PTHR43133">
    <property type="entry name" value="RNA POLYMERASE ECF-TYPE SIGMA FACTO"/>
    <property type="match status" value="1"/>
</dbReference>
<dbReference type="RefSeq" id="WP_244707969.1">
    <property type="nucleotide sequence ID" value="NZ_CP095073.1"/>
</dbReference>
<reference evidence="7 8" key="1">
    <citation type="submission" date="2022-04" db="EMBL/GenBank/DDBJ databases">
        <title>Halobacillus sp. isolated from saltern.</title>
        <authorList>
            <person name="Won M."/>
            <person name="Lee C.-M."/>
            <person name="Woen H.-Y."/>
            <person name="Kwon S.-W."/>
        </authorList>
    </citation>
    <scope>NUCLEOTIDE SEQUENCE [LARGE SCALE GENOMIC DNA]</scope>
    <source>
        <strain evidence="7 8">SSBR10-3</strain>
    </source>
</reference>
<dbReference type="InterPro" id="IPR013324">
    <property type="entry name" value="RNA_pol_sigma_r3/r4-like"/>
</dbReference>
<evidence type="ECO:0000256" key="2">
    <source>
        <dbReference type="ARBA" id="ARBA00023015"/>
    </source>
</evidence>
<dbReference type="Proteomes" id="UP000831787">
    <property type="component" value="Chromosome"/>
</dbReference>
<name>A0ABY4EDY1_9BACI</name>
<evidence type="ECO:0000256" key="4">
    <source>
        <dbReference type="ARBA" id="ARBA00023163"/>
    </source>
</evidence>
<evidence type="ECO:0000313" key="7">
    <source>
        <dbReference type="EMBL" id="UOQ42670.1"/>
    </source>
</evidence>
<sequence>MDEIFEQFYEKYHQDLFQFVAYMVKDRQVAEDLVQEVYVKLIRSFHTYDGRSSEKTWLFSIARHVTVDYFRKQSRKRKRIFDYFDWGAKGERLVDHKPLPEEIAVENEEMKQVYQAMEKCGVDQKTVIILRYIQQLSIKETAEILGWSESKVKTTQHRAMKKLREMLAHMGEGGIEHEA</sequence>
<keyword evidence="2" id="KW-0805">Transcription regulation</keyword>
<dbReference type="Gene3D" id="1.10.1740.10">
    <property type="match status" value="1"/>
</dbReference>
<dbReference type="InterPro" id="IPR013249">
    <property type="entry name" value="RNA_pol_sigma70_r4_t2"/>
</dbReference>
<dbReference type="CDD" id="cd06171">
    <property type="entry name" value="Sigma70_r4"/>
    <property type="match status" value="1"/>
</dbReference>
<feature type="domain" description="RNA polymerase sigma factor 70 region 4 type 2" evidence="6">
    <location>
        <begin position="113"/>
        <end position="163"/>
    </location>
</feature>
<accession>A0ABY4EDY1</accession>
<keyword evidence="3" id="KW-0731">Sigma factor</keyword>
<dbReference type="InterPro" id="IPR014284">
    <property type="entry name" value="RNA_pol_sigma-70_dom"/>
</dbReference>
<keyword evidence="8" id="KW-1185">Reference proteome</keyword>
<dbReference type="SUPFAM" id="SSF88659">
    <property type="entry name" value="Sigma3 and sigma4 domains of RNA polymerase sigma factors"/>
    <property type="match status" value="1"/>
</dbReference>
<dbReference type="InterPro" id="IPR039425">
    <property type="entry name" value="RNA_pol_sigma-70-like"/>
</dbReference>
<dbReference type="InterPro" id="IPR013325">
    <property type="entry name" value="RNA_pol_sigma_r2"/>
</dbReference>
<dbReference type="Gene3D" id="1.10.10.10">
    <property type="entry name" value="Winged helix-like DNA-binding domain superfamily/Winged helix DNA-binding domain"/>
    <property type="match status" value="1"/>
</dbReference>
<dbReference type="NCBIfam" id="TIGR02937">
    <property type="entry name" value="sigma70-ECF"/>
    <property type="match status" value="1"/>
</dbReference>
<evidence type="ECO:0000259" key="6">
    <source>
        <dbReference type="Pfam" id="PF08281"/>
    </source>
</evidence>
<gene>
    <name evidence="7" type="ORF">MUN89_11875</name>
</gene>
<evidence type="ECO:0000256" key="1">
    <source>
        <dbReference type="ARBA" id="ARBA00010641"/>
    </source>
</evidence>
<dbReference type="InterPro" id="IPR036388">
    <property type="entry name" value="WH-like_DNA-bd_sf"/>
</dbReference>
<dbReference type="EMBL" id="CP095073">
    <property type="protein sequence ID" value="UOQ42670.1"/>
    <property type="molecule type" value="Genomic_DNA"/>
</dbReference>
<evidence type="ECO:0000259" key="5">
    <source>
        <dbReference type="Pfam" id="PF04542"/>
    </source>
</evidence>
<proteinExistence type="inferred from homology"/>
<organism evidence="7 8">
    <name type="scientific">Halobacillus salinarum</name>
    <dbReference type="NCBI Taxonomy" id="2932257"/>
    <lineage>
        <taxon>Bacteria</taxon>
        <taxon>Bacillati</taxon>
        <taxon>Bacillota</taxon>
        <taxon>Bacilli</taxon>
        <taxon>Bacillales</taxon>
        <taxon>Bacillaceae</taxon>
        <taxon>Halobacillus</taxon>
    </lineage>
</organism>
<dbReference type="SUPFAM" id="SSF88946">
    <property type="entry name" value="Sigma2 domain of RNA polymerase sigma factors"/>
    <property type="match status" value="1"/>
</dbReference>
<protein>
    <submittedName>
        <fullName evidence="7">RNA polymerase sigma factor SigX</fullName>
    </submittedName>
</protein>
<keyword evidence="4" id="KW-0804">Transcription</keyword>